<keyword evidence="2 6" id="KW-0399">Innate immunity</keyword>
<dbReference type="GO" id="GO:0009253">
    <property type="term" value="P:peptidoglycan catabolic process"/>
    <property type="evidence" value="ECO:0007669"/>
    <property type="project" value="InterPro"/>
</dbReference>
<dbReference type="SMART" id="SM00701">
    <property type="entry name" value="PGRP"/>
    <property type="match status" value="1"/>
</dbReference>
<dbReference type="InterPro" id="IPR002502">
    <property type="entry name" value="Amidase_domain"/>
</dbReference>
<protein>
    <recommendedName>
        <fullName evidence="6">Peptidoglycan-recognition protein</fullName>
    </recommendedName>
</protein>
<dbReference type="InterPro" id="IPR017331">
    <property type="entry name" value="Peptidoglycan_recognition"/>
</dbReference>
<name>A0A9N9WT05_9DIPT</name>
<dbReference type="OrthoDB" id="10001926at2759"/>
<dbReference type="Pfam" id="PF01510">
    <property type="entry name" value="Amidase_2"/>
    <property type="match status" value="1"/>
</dbReference>
<evidence type="ECO:0000256" key="2">
    <source>
        <dbReference type="ARBA" id="ARBA00022588"/>
    </source>
</evidence>
<dbReference type="Gene3D" id="3.40.80.10">
    <property type="entry name" value="Peptidoglycan recognition protein-like"/>
    <property type="match status" value="1"/>
</dbReference>
<dbReference type="GO" id="GO:0008745">
    <property type="term" value="F:N-acetylmuramoyl-L-alanine amidase activity"/>
    <property type="evidence" value="ECO:0007669"/>
    <property type="project" value="InterPro"/>
</dbReference>
<dbReference type="SUPFAM" id="SSF55846">
    <property type="entry name" value="N-acetylmuramoyl-L-alanine amidase-like"/>
    <property type="match status" value="1"/>
</dbReference>
<evidence type="ECO:0000256" key="1">
    <source>
        <dbReference type="ARBA" id="ARBA00007553"/>
    </source>
</evidence>
<keyword evidence="5" id="KW-1015">Disulfide bond</keyword>
<dbReference type="GO" id="GO:0008270">
    <property type="term" value="F:zinc ion binding"/>
    <property type="evidence" value="ECO:0007669"/>
    <property type="project" value="InterPro"/>
</dbReference>
<evidence type="ECO:0000256" key="5">
    <source>
        <dbReference type="ARBA" id="ARBA00023157"/>
    </source>
</evidence>
<dbReference type="CDD" id="cd06583">
    <property type="entry name" value="PGRP"/>
    <property type="match status" value="1"/>
</dbReference>
<feature type="signal peptide" evidence="7">
    <location>
        <begin position="1"/>
        <end position="26"/>
    </location>
</feature>
<dbReference type="SMART" id="SM00644">
    <property type="entry name" value="Ami_2"/>
    <property type="match status" value="1"/>
</dbReference>
<organism evidence="10 11">
    <name type="scientific">Chironomus riparius</name>
    <dbReference type="NCBI Taxonomy" id="315576"/>
    <lineage>
        <taxon>Eukaryota</taxon>
        <taxon>Metazoa</taxon>
        <taxon>Ecdysozoa</taxon>
        <taxon>Arthropoda</taxon>
        <taxon>Hexapoda</taxon>
        <taxon>Insecta</taxon>
        <taxon>Pterygota</taxon>
        <taxon>Neoptera</taxon>
        <taxon>Endopterygota</taxon>
        <taxon>Diptera</taxon>
        <taxon>Nematocera</taxon>
        <taxon>Chironomoidea</taxon>
        <taxon>Chironomidae</taxon>
        <taxon>Chironominae</taxon>
        <taxon>Chironomus</taxon>
    </lineage>
</organism>
<evidence type="ECO:0000259" key="8">
    <source>
        <dbReference type="SMART" id="SM00644"/>
    </source>
</evidence>
<dbReference type="PIRSF" id="PIRSF037945">
    <property type="entry name" value="PGRPs"/>
    <property type="match status" value="1"/>
</dbReference>
<evidence type="ECO:0000313" key="10">
    <source>
        <dbReference type="EMBL" id="CAG9807948.1"/>
    </source>
</evidence>
<reference evidence="10" key="2">
    <citation type="submission" date="2022-10" db="EMBL/GenBank/DDBJ databases">
        <authorList>
            <consortium name="ENA_rothamsted_submissions"/>
            <consortium name="culmorum"/>
            <person name="King R."/>
        </authorList>
    </citation>
    <scope>NUCLEOTIDE SEQUENCE</scope>
</reference>
<gene>
    <name evidence="10" type="ORF">CHIRRI_LOCUS10794</name>
</gene>
<keyword evidence="4 6" id="KW-0391">Immunity</keyword>
<proteinExistence type="inferred from homology"/>
<comment type="similarity">
    <text evidence="1 6">Belongs to the N-acetylmuramoyl-L-alanine amidase 2 family.</text>
</comment>
<dbReference type="InterPro" id="IPR006619">
    <property type="entry name" value="PGRP_domain_met/bac"/>
</dbReference>
<evidence type="ECO:0000256" key="6">
    <source>
        <dbReference type="PIRNR" id="PIRNR037945"/>
    </source>
</evidence>
<feature type="chain" id="PRO_5040289710" description="Peptidoglycan-recognition protein" evidence="7">
    <location>
        <begin position="27"/>
        <end position="212"/>
    </location>
</feature>
<dbReference type="EMBL" id="OU895879">
    <property type="protein sequence ID" value="CAG9807948.1"/>
    <property type="molecule type" value="Genomic_DNA"/>
</dbReference>
<dbReference type="PANTHER" id="PTHR11022">
    <property type="entry name" value="PEPTIDOGLYCAN RECOGNITION PROTEIN"/>
    <property type="match status" value="1"/>
</dbReference>
<dbReference type="Proteomes" id="UP001153620">
    <property type="component" value="Chromosome 3"/>
</dbReference>
<sequence>MKDLRWTFMLCLDLTVLFFKVPKISSCDMLSEVEANISIVSRNEWQAREPKLIEKFSGKIPFVIIHHSYKPSVSYTENGCKRAMQNIQEFHQLSNGWNDIGYSFAVCGDGQIYMGRGFNVIGAHSPRYNDKSIGICLIGDWRIELPPQQMLDVTQSLIQYSMKNGYLTSTYKILGHRQVRATECPGQRLFDEINTWSHFSKIPNGPIDTQIP</sequence>
<dbReference type="FunFam" id="3.40.80.10:FF:000001">
    <property type="entry name" value="Peptidoglycan recognition protein 1"/>
    <property type="match status" value="1"/>
</dbReference>
<dbReference type="GO" id="GO:0042834">
    <property type="term" value="F:peptidoglycan binding"/>
    <property type="evidence" value="ECO:0007669"/>
    <property type="project" value="InterPro"/>
</dbReference>
<feature type="domain" description="Peptidoglycan recognition protein family" evidence="9">
    <location>
        <begin position="37"/>
        <end position="180"/>
    </location>
</feature>
<dbReference type="PANTHER" id="PTHR11022:SF77">
    <property type="entry name" value="PEPTIDOGLYCAN-RECOGNITION PROTEIN LB"/>
    <property type="match status" value="1"/>
</dbReference>
<dbReference type="GO" id="GO:0045087">
    <property type="term" value="P:innate immune response"/>
    <property type="evidence" value="ECO:0007669"/>
    <property type="project" value="UniProtKB-KW"/>
</dbReference>
<evidence type="ECO:0000256" key="4">
    <source>
        <dbReference type="ARBA" id="ARBA00022859"/>
    </source>
</evidence>
<keyword evidence="11" id="KW-1185">Reference proteome</keyword>
<evidence type="ECO:0000256" key="3">
    <source>
        <dbReference type="ARBA" id="ARBA00022729"/>
    </source>
</evidence>
<evidence type="ECO:0000313" key="11">
    <source>
        <dbReference type="Proteomes" id="UP001153620"/>
    </source>
</evidence>
<evidence type="ECO:0000256" key="7">
    <source>
        <dbReference type="SAM" id="SignalP"/>
    </source>
</evidence>
<dbReference type="AlphaFoldDB" id="A0A9N9WT05"/>
<evidence type="ECO:0000259" key="9">
    <source>
        <dbReference type="SMART" id="SM00701"/>
    </source>
</evidence>
<accession>A0A9N9WT05</accession>
<dbReference type="InterPro" id="IPR015510">
    <property type="entry name" value="PGRP"/>
</dbReference>
<reference evidence="10" key="1">
    <citation type="submission" date="2022-01" db="EMBL/GenBank/DDBJ databases">
        <authorList>
            <person name="King R."/>
        </authorList>
    </citation>
    <scope>NUCLEOTIDE SEQUENCE</scope>
</reference>
<dbReference type="InterPro" id="IPR036505">
    <property type="entry name" value="Amidase/PGRP_sf"/>
</dbReference>
<feature type="domain" description="N-acetylmuramoyl-L-alanine amidase" evidence="8">
    <location>
        <begin position="47"/>
        <end position="186"/>
    </location>
</feature>
<keyword evidence="3 7" id="KW-0732">Signal</keyword>